<sequence>MHTNGSGPGVRARAVHVVPERRESEGRMSLGFRRQGPWWMSLPPTTSLDGCGEENPAWSNQIQQNPIHNFTCIITVTAKYMKLKLNRVIWTAETKRERMAQLICLRRQYSGFEMASHDSERREGRDVTVFGCGGVL</sequence>
<proteinExistence type="predicted"/>
<accession>A0A4D6NRA0</accession>
<gene>
    <name evidence="1" type="ORF">DEO72_LG11g1811</name>
</gene>
<dbReference type="AlphaFoldDB" id="A0A4D6NRA0"/>
<reference evidence="1 2" key="1">
    <citation type="submission" date="2019-04" db="EMBL/GenBank/DDBJ databases">
        <title>An improved genome assembly and genetic linkage map for asparagus bean, Vigna unguiculata ssp. sesquipedialis.</title>
        <authorList>
            <person name="Xia Q."/>
            <person name="Zhang R."/>
            <person name="Dong Y."/>
        </authorList>
    </citation>
    <scope>NUCLEOTIDE SEQUENCE [LARGE SCALE GENOMIC DNA]</scope>
    <source>
        <tissue evidence="1">Leaf</tissue>
    </source>
</reference>
<evidence type="ECO:0000313" key="2">
    <source>
        <dbReference type="Proteomes" id="UP000501690"/>
    </source>
</evidence>
<protein>
    <submittedName>
        <fullName evidence="1">Uncharacterized protein</fullName>
    </submittedName>
</protein>
<evidence type="ECO:0000313" key="1">
    <source>
        <dbReference type="EMBL" id="QCE14805.1"/>
    </source>
</evidence>
<organism evidence="1 2">
    <name type="scientific">Vigna unguiculata</name>
    <name type="common">Cowpea</name>
    <dbReference type="NCBI Taxonomy" id="3917"/>
    <lineage>
        <taxon>Eukaryota</taxon>
        <taxon>Viridiplantae</taxon>
        <taxon>Streptophyta</taxon>
        <taxon>Embryophyta</taxon>
        <taxon>Tracheophyta</taxon>
        <taxon>Spermatophyta</taxon>
        <taxon>Magnoliopsida</taxon>
        <taxon>eudicotyledons</taxon>
        <taxon>Gunneridae</taxon>
        <taxon>Pentapetalae</taxon>
        <taxon>rosids</taxon>
        <taxon>fabids</taxon>
        <taxon>Fabales</taxon>
        <taxon>Fabaceae</taxon>
        <taxon>Papilionoideae</taxon>
        <taxon>50 kb inversion clade</taxon>
        <taxon>NPAAA clade</taxon>
        <taxon>indigoferoid/millettioid clade</taxon>
        <taxon>Phaseoleae</taxon>
        <taxon>Vigna</taxon>
    </lineage>
</organism>
<name>A0A4D6NRA0_VIGUN</name>
<dbReference type="EMBL" id="CP039355">
    <property type="protein sequence ID" value="QCE14805.1"/>
    <property type="molecule type" value="Genomic_DNA"/>
</dbReference>
<dbReference type="Proteomes" id="UP000501690">
    <property type="component" value="Linkage Group LG11"/>
</dbReference>
<keyword evidence="2" id="KW-1185">Reference proteome</keyword>